<evidence type="ECO:0000313" key="1">
    <source>
        <dbReference type="EMBL" id="SFF66384.1"/>
    </source>
</evidence>
<accession>A0A1I2KHE4</accession>
<reference evidence="2" key="1">
    <citation type="submission" date="2016-10" db="EMBL/GenBank/DDBJ databases">
        <authorList>
            <person name="Varghese N."/>
            <person name="Submissions S."/>
        </authorList>
    </citation>
    <scope>NUCLEOTIDE SEQUENCE [LARGE SCALE GENOMIC DNA]</scope>
    <source>
        <strain evidence="2">CGMCC 4.3510</strain>
    </source>
</reference>
<evidence type="ECO:0000313" key="2">
    <source>
        <dbReference type="Proteomes" id="UP000199323"/>
    </source>
</evidence>
<organism evidence="1 2">
    <name type="scientific">Actinacidiphila alni</name>
    <dbReference type="NCBI Taxonomy" id="380248"/>
    <lineage>
        <taxon>Bacteria</taxon>
        <taxon>Bacillati</taxon>
        <taxon>Actinomycetota</taxon>
        <taxon>Actinomycetes</taxon>
        <taxon>Kitasatosporales</taxon>
        <taxon>Streptomycetaceae</taxon>
        <taxon>Actinacidiphila</taxon>
    </lineage>
</organism>
<name>A0A1I2KHE4_9ACTN</name>
<gene>
    <name evidence="1" type="ORF">SAMN05216251_12395</name>
</gene>
<dbReference type="RefSeq" id="WP_093716817.1">
    <property type="nucleotide sequence ID" value="NZ_FONG01000023.1"/>
</dbReference>
<proteinExistence type="predicted"/>
<protein>
    <submittedName>
        <fullName evidence="1">Uncharacterized protein</fullName>
    </submittedName>
</protein>
<dbReference type="STRING" id="380248.SAMN05216251_12395"/>
<dbReference type="EMBL" id="FONG01000023">
    <property type="protein sequence ID" value="SFF66384.1"/>
    <property type="molecule type" value="Genomic_DNA"/>
</dbReference>
<keyword evidence="2" id="KW-1185">Reference proteome</keyword>
<dbReference type="Proteomes" id="UP000199323">
    <property type="component" value="Unassembled WGS sequence"/>
</dbReference>
<dbReference type="AlphaFoldDB" id="A0A1I2KHE4"/>
<sequence>MDLDNDVVRSWKEYAPAGAPDSSPVSSIDIADVAQGGMIGGSWQWSFSCCDTTLCSDCSIN</sequence>